<evidence type="ECO:0000313" key="2">
    <source>
        <dbReference type="EMBL" id="MRG92566.1"/>
    </source>
</evidence>
<dbReference type="InterPro" id="IPR029052">
    <property type="entry name" value="Metallo-depent_PP-like"/>
</dbReference>
<keyword evidence="3" id="KW-1185">Reference proteome</keyword>
<dbReference type="GO" id="GO:0016787">
    <property type="term" value="F:hydrolase activity"/>
    <property type="evidence" value="ECO:0007669"/>
    <property type="project" value="InterPro"/>
</dbReference>
<dbReference type="PANTHER" id="PTHR12905">
    <property type="entry name" value="METALLOPHOSPHOESTERASE"/>
    <property type="match status" value="1"/>
</dbReference>
<name>A0A6N7PP46_9BACT</name>
<feature type="domain" description="Calcineurin-like phosphoesterase" evidence="1">
    <location>
        <begin position="1"/>
        <end position="174"/>
    </location>
</feature>
<dbReference type="CDD" id="cd07379">
    <property type="entry name" value="MPP_239FB"/>
    <property type="match status" value="1"/>
</dbReference>
<dbReference type="InterPro" id="IPR051693">
    <property type="entry name" value="UPF0046_metallophosphoest"/>
</dbReference>
<dbReference type="SUPFAM" id="SSF56300">
    <property type="entry name" value="Metallo-dependent phosphatases"/>
    <property type="match status" value="1"/>
</dbReference>
<organism evidence="2 3">
    <name type="scientific">Polyangium spumosum</name>
    <dbReference type="NCBI Taxonomy" id="889282"/>
    <lineage>
        <taxon>Bacteria</taxon>
        <taxon>Pseudomonadati</taxon>
        <taxon>Myxococcota</taxon>
        <taxon>Polyangia</taxon>
        <taxon>Polyangiales</taxon>
        <taxon>Polyangiaceae</taxon>
        <taxon>Polyangium</taxon>
    </lineage>
</organism>
<dbReference type="InterPro" id="IPR004843">
    <property type="entry name" value="Calcineurin-like_PHP"/>
</dbReference>
<dbReference type="Gene3D" id="3.60.21.10">
    <property type="match status" value="1"/>
</dbReference>
<dbReference type="RefSeq" id="WP_153819432.1">
    <property type="nucleotide sequence ID" value="NZ_WJIE01000003.1"/>
</dbReference>
<dbReference type="EMBL" id="WJIE01000003">
    <property type="protein sequence ID" value="MRG92566.1"/>
    <property type="molecule type" value="Genomic_DNA"/>
</dbReference>
<dbReference type="AlphaFoldDB" id="A0A6N7PP46"/>
<comment type="caution">
    <text evidence="2">The sequence shown here is derived from an EMBL/GenBank/DDBJ whole genome shotgun (WGS) entry which is preliminary data.</text>
</comment>
<proteinExistence type="predicted"/>
<dbReference type="PANTHER" id="PTHR12905:SF0">
    <property type="entry name" value="CALCINEURIN-LIKE PHOSPHOESTERASE DOMAIN-CONTAINING PROTEIN"/>
    <property type="match status" value="1"/>
</dbReference>
<dbReference type="OrthoDB" id="332939at2"/>
<evidence type="ECO:0000313" key="3">
    <source>
        <dbReference type="Proteomes" id="UP000440224"/>
    </source>
</evidence>
<dbReference type="Proteomes" id="UP000440224">
    <property type="component" value="Unassembled WGS sequence"/>
</dbReference>
<sequence>MRIVAVADTHLFHTQLVVPQGDVFVHAGDLCRFGDLDELAEAAAWIRSLPHRYKVVVAGNHDWAFVHHPREARALLGEGVVYLEDSGACIEGVTFWGSPWQPAFHDWAFNLPRGEALAEKWSAIPEGLDVLITHSPPFGIGDRSWFEERCGCADLMARVLQVKPRLHLFGHIHEDGGVFRQEGVTCFANVTTWECERAPTVLDIEGEVVTEIEVPKARRG</sequence>
<dbReference type="Pfam" id="PF00149">
    <property type="entry name" value="Metallophos"/>
    <property type="match status" value="1"/>
</dbReference>
<evidence type="ECO:0000259" key="1">
    <source>
        <dbReference type="Pfam" id="PF00149"/>
    </source>
</evidence>
<reference evidence="2 3" key="1">
    <citation type="submission" date="2019-10" db="EMBL/GenBank/DDBJ databases">
        <title>A soil myxobacterium in the family Polyangiaceae.</title>
        <authorList>
            <person name="Li Y."/>
            <person name="Wang J."/>
        </authorList>
    </citation>
    <scope>NUCLEOTIDE SEQUENCE [LARGE SCALE GENOMIC DNA]</scope>
    <source>
        <strain evidence="2 3">DSM 14734</strain>
    </source>
</reference>
<protein>
    <recommendedName>
        <fullName evidence="1">Calcineurin-like phosphoesterase domain-containing protein</fullName>
    </recommendedName>
</protein>
<gene>
    <name evidence="2" type="ORF">GF068_11590</name>
</gene>
<accession>A0A6N7PP46</accession>